<proteinExistence type="predicted"/>
<dbReference type="Proteomes" id="UP000504606">
    <property type="component" value="Unplaced"/>
</dbReference>
<dbReference type="GeneID" id="127748777"/>
<protein>
    <submittedName>
        <fullName evidence="3">Uncharacterized protein LOC127748777</fullName>
    </submittedName>
</protein>
<organism evidence="2 3">
    <name type="scientific">Frankliniella occidentalis</name>
    <name type="common">Western flower thrips</name>
    <name type="synonym">Euthrips occidentalis</name>
    <dbReference type="NCBI Taxonomy" id="133901"/>
    <lineage>
        <taxon>Eukaryota</taxon>
        <taxon>Metazoa</taxon>
        <taxon>Ecdysozoa</taxon>
        <taxon>Arthropoda</taxon>
        <taxon>Hexapoda</taxon>
        <taxon>Insecta</taxon>
        <taxon>Pterygota</taxon>
        <taxon>Neoptera</taxon>
        <taxon>Paraneoptera</taxon>
        <taxon>Thysanoptera</taxon>
        <taxon>Terebrantia</taxon>
        <taxon>Thripoidea</taxon>
        <taxon>Thripidae</taxon>
        <taxon>Frankliniella</taxon>
    </lineage>
</organism>
<keyword evidence="2" id="KW-1185">Reference proteome</keyword>
<dbReference type="RefSeq" id="XP_052119573.1">
    <property type="nucleotide sequence ID" value="XM_052263613.1"/>
</dbReference>
<accession>A0A9C6U0W5</accession>
<name>A0A9C6U0W5_FRAOC</name>
<sequence length="328" mass="37242">MGGNELCYVCKKSFDGRSAAQDCGKCFKPVHKTKCARKLQSGPTENHFIYECKNCQDSEVSRPAGMLDVDSTSHLDNGTQAILAQMKLQDEKMNSKLDKQAEVLHDLKTGVEQIKSRLELVEEQADANTRRIHALETKNEALQKDLNRCMDTINHMNEYGRRNTLEIFGVPSVEDENLFEIIGDIGKVCNVSINKSNIDAIHRDPRKISNPIVVKFVQRELCNELKYKRQGKKILASQIGYDGDHSRIFLNVLLTKEKSYIAYKARLESKNLKIKENILTHVWVDDASKIWIKKSLPKEGNGAKTSSARYEIKTIEDISEAINKIKTE</sequence>
<evidence type="ECO:0000256" key="1">
    <source>
        <dbReference type="SAM" id="Coils"/>
    </source>
</evidence>
<dbReference type="AlphaFoldDB" id="A0A9C6U0W5"/>
<evidence type="ECO:0000313" key="2">
    <source>
        <dbReference type="Proteomes" id="UP000504606"/>
    </source>
</evidence>
<keyword evidence="1" id="KW-0175">Coiled coil</keyword>
<gene>
    <name evidence="3" type="primary">LOC127748777</name>
</gene>
<feature type="coiled-coil region" evidence="1">
    <location>
        <begin position="104"/>
        <end position="152"/>
    </location>
</feature>
<dbReference type="OrthoDB" id="5989141at2759"/>
<dbReference type="KEGG" id="foc:127748777"/>
<evidence type="ECO:0000313" key="3">
    <source>
        <dbReference type="RefSeq" id="XP_052119573.1"/>
    </source>
</evidence>
<reference evidence="3" key="1">
    <citation type="submission" date="2025-08" db="UniProtKB">
        <authorList>
            <consortium name="RefSeq"/>
        </authorList>
    </citation>
    <scope>IDENTIFICATION</scope>
    <source>
        <tissue evidence="3">Whole organism</tissue>
    </source>
</reference>